<dbReference type="SMART" id="SM00912">
    <property type="entry name" value="Haemagg_act"/>
    <property type="match status" value="1"/>
</dbReference>
<comment type="caution">
    <text evidence="2">The sequence shown here is derived from an EMBL/GenBank/DDBJ whole genome shotgun (WGS) entry which is preliminary data.</text>
</comment>
<dbReference type="SUPFAM" id="SSF51126">
    <property type="entry name" value="Pectin lyase-like"/>
    <property type="match status" value="3"/>
</dbReference>
<keyword evidence="3" id="KW-1185">Reference proteome</keyword>
<name>A0AAV3XMC0_9CYAN</name>
<dbReference type="InterPro" id="IPR011050">
    <property type="entry name" value="Pectin_lyase_fold/virulence"/>
</dbReference>
<dbReference type="RefSeq" id="WP_226586724.1">
    <property type="nucleotide sequence ID" value="NZ_BLAY01000097.1"/>
</dbReference>
<accession>A0AAV3XMC0</accession>
<reference evidence="2" key="1">
    <citation type="submission" date="2019-10" db="EMBL/GenBank/DDBJ databases">
        <title>Draft genome sequece of Microseira wollei NIES-4236.</title>
        <authorList>
            <person name="Yamaguchi H."/>
            <person name="Suzuki S."/>
            <person name="Kawachi M."/>
        </authorList>
    </citation>
    <scope>NUCLEOTIDE SEQUENCE</scope>
    <source>
        <strain evidence="2">NIES-4236</strain>
    </source>
</reference>
<dbReference type="Gene3D" id="2.160.20.10">
    <property type="entry name" value="Single-stranded right-handed beta-helix, Pectin lyase-like"/>
    <property type="match status" value="3"/>
</dbReference>
<evidence type="ECO:0000313" key="2">
    <source>
        <dbReference type="EMBL" id="GET40677.1"/>
    </source>
</evidence>
<evidence type="ECO:0000259" key="1">
    <source>
        <dbReference type="SMART" id="SM00912"/>
    </source>
</evidence>
<dbReference type="Proteomes" id="UP001050975">
    <property type="component" value="Unassembled WGS sequence"/>
</dbReference>
<gene>
    <name evidence="2" type="ORF">MiSe_54880</name>
</gene>
<dbReference type="EMBL" id="BLAY01000097">
    <property type="protein sequence ID" value="GET40677.1"/>
    <property type="molecule type" value="Genomic_DNA"/>
</dbReference>
<organism evidence="2 3">
    <name type="scientific">Microseira wollei NIES-4236</name>
    <dbReference type="NCBI Taxonomy" id="2530354"/>
    <lineage>
        <taxon>Bacteria</taxon>
        <taxon>Bacillati</taxon>
        <taxon>Cyanobacteriota</taxon>
        <taxon>Cyanophyceae</taxon>
        <taxon>Oscillatoriophycideae</taxon>
        <taxon>Aerosakkonematales</taxon>
        <taxon>Aerosakkonemataceae</taxon>
        <taxon>Microseira</taxon>
    </lineage>
</organism>
<dbReference type="NCBIfam" id="TIGR01901">
    <property type="entry name" value="adhes_NPXG"/>
    <property type="match status" value="1"/>
</dbReference>
<dbReference type="AlphaFoldDB" id="A0AAV3XMC0"/>
<dbReference type="InterPro" id="IPR012334">
    <property type="entry name" value="Pectin_lyas_fold"/>
</dbReference>
<dbReference type="Pfam" id="PF05860">
    <property type="entry name" value="TPS"/>
    <property type="match status" value="1"/>
</dbReference>
<feature type="domain" description="Filamentous haemagglutinin FhaB/tRNA nuclease CdiA-like TPS" evidence="1">
    <location>
        <begin position="45"/>
        <end position="156"/>
    </location>
</feature>
<evidence type="ECO:0000313" key="3">
    <source>
        <dbReference type="Proteomes" id="UP001050975"/>
    </source>
</evidence>
<proteinExistence type="predicted"/>
<protein>
    <recommendedName>
        <fullName evidence="1">Filamentous haemagglutinin FhaB/tRNA nuclease CdiA-like TPS domain-containing protein</fullName>
    </recommendedName>
</protein>
<sequence>MFRFGKYMVLYRIGILASCGAIAYTLSLSTTTLAQIIPDNSLGVERSIVTPNVFHPDGLSDRIDGGAIRGSNLFHSFQDFNVGNLQRVYFANPAGIENILGRVTGNQASQILGTLGVLGRANLYLINPNGIIFGKNARLDIPGSFFASTARNLVLENGYQFGTDNPGSPPLLTVNLRPGLGDWLPDSGAIANSGNLSAQQNLTLVGNNLDLQGQLQAGGNLTLQAANNLRVRDSISDAFIAAAGQQLLVQGNKIDIFALNHPASGFFSGQNMTFRSANPIGANAHFYSGGNFNLENINGNRGDLSSDDDPIIRASGDVSFNSYTGASLHIFAGGSVNIDTIQITGTAFTKLLDETVTLSDGVTTVYINGNLEPTVDIRAGTTNFNPPGITGETTGFSAPPNANGTATSANITINRIIAPGGLVFLTNQYQPNPALSGDITVNRVIANVDAAGGGNVVIDSRGRIVTPNILDTSGVDFSTSPPRYISRGGDMTLLAKSDIFMPPSSQIFSYGTVGGNITLRSQSAIIQAPAAAADSFIESATYGAGQGGDVNLNAPTISLSNFVQSNVRRGAPGSGGRLIITANSLQANGAILSNVTRGGNGGNVIINADAISLDRSVVGSETFSSNGGKAGDVEINANTYVATNGGQVRSFTGGIGDAGNVTVSVLDSITLTGTNEAGVFSGFSSDVRPNSIGNAGTITIKTGSLSMAGGAQIRGTTAGRGNAGRIDIEAARSIALDGAILLPTPNRPEPRVITTTIVSEVLPGSQGQGNVIEIKTGQLSVSNGAGISASTVSSGNAGSILINATESVSFDGNPGAPFFPSGAFVGTLAGASGQGGTLTINTPSLSVTNGAQLEAVTESGGNAGNININASESVFLSGAYTGLFSNTTRGSTGNGGNISINHAQIEIRDSAAISVDSKGSGRGGNIEVQANRLTLNNDAKISAETASTDGGNISLALSDLLVLRRESRISTNAGNEAAGGDGGNIRIDSRFVVAFAPENSDITANAFFGRGGNVDINATSIFGLAFQPQLTPFSDITASSQFGVSGTVSLNTPEVDPGSGLLPLPAQVSDPSDQIIVGCAAAEGNSFTITGRGGLPENPTAAITVARSQTVWQDLRDFSSANERANTSPQNPQSSISQSRVQIVEATGWVVNEKGQVELVARLPNGTTVRPGFQFPHCNDLQKMR</sequence>
<dbReference type="InterPro" id="IPR008638">
    <property type="entry name" value="FhaB/CdiA-like_TPS"/>
</dbReference>